<dbReference type="AlphaFoldDB" id="A0A8C8F031"/>
<evidence type="ECO:0000313" key="2">
    <source>
        <dbReference type="Proteomes" id="UP000694402"/>
    </source>
</evidence>
<keyword evidence="2" id="KW-1185">Reference proteome</keyword>
<sequence>MVRVWRYLSWRPDGDSAITRDASFRARDIWWGSFTSLSPHRSTLIPHGQ</sequence>
<proteinExistence type="predicted"/>
<dbReference type="Ensembl" id="ENSOTST00005029736.2">
    <property type="protein sequence ID" value="ENSOTSP00005027535.2"/>
    <property type="gene ID" value="ENSOTSG00005012930.2"/>
</dbReference>
<name>A0A8C8F031_ONCTS</name>
<accession>A0A8C8F031</accession>
<reference evidence="1" key="1">
    <citation type="submission" date="2025-08" db="UniProtKB">
        <authorList>
            <consortium name="Ensembl"/>
        </authorList>
    </citation>
    <scope>IDENTIFICATION</scope>
</reference>
<dbReference type="Proteomes" id="UP000694402">
    <property type="component" value="Unassembled WGS sequence"/>
</dbReference>
<organism evidence="1 2">
    <name type="scientific">Oncorhynchus tshawytscha</name>
    <name type="common">Chinook salmon</name>
    <name type="synonym">Salmo tshawytscha</name>
    <dbReference type="NCBI Taxonomy" id="74940"/>
    <lineage>
        <taxon>Eukaryota</taxon>
        <taxon>Metazoa</taxon>
        <taxon>Chordata</taxon>
        <taxon>Craniata</taxon>
        <taxon>Vertebrata</taxon>
        <taxon>Euteleostomi</taxon>
        <taxon>Actinopterygii</taxon>
        <taxon>Neopterygii</taxon>
        <taxon>Teleostei</taxon>
        <taxon>Protacanthopterygii</taxon>
        <taxon>Salmoniformes</taxon>
        <taxon>Salmonidae</taxon>
        <taxon>Salmoninae</taxon>
        <taxon>Oncorhynchus</taxon>
    </lineage>
</organism>
<evidence type="ECO:0000313" key="1">
    <source>
        <dbReference type="Ensembl" id="ENSOTSP00005027535.2"/>
    </source>
</evidence>
<reference evidence="1" key="2">
    <citation type="submission" date="2025-09" db="UniProtKB">
        <authorList>
            <consortium name="Ensembl"/>
        </authorList>
    </citation>
    <scope>IDENTIFICATION</scope>
</reference>
<protein>
    <submittedName>
        <fullName evidence="1">Uncharacterized protein</fullName>
    </submittedName>
</protein>